<gene>
    <name evidence="1" type="ORF">PsorP6_005081</name>
</gene>
<dbReference type="Proteomes" id="UP001163321">
    <property type="component" value="Chromosome 4"/>
</dbReference>
<organism evidence="1 2">
    <name type="scientific">Peronosclerospora sorghi</name>
    <dbReference type="NCBI Taxonomy" id="230839"/>
    <lineage>
        <taxon>Eukaryota</taxon>
        <taxon>Sar</taxon>
        <taxon>Stramenopiles</taxon>
        <taxon>Oomycota</taxon>
        <taxon>Peronosporomycetes</taxon>
        <taxon>Peronosporales</taxon>
        <taxon>Peronosporaceae</taxon>
        <taxon>Peronosclerospora</taxon>
    </lineage>
</organism>
<proteinExistence type="predicted"/>
<evidence type="ECO:0000313" key="2">
    <source>
        <dbReference type="Proteomes" id="UP001163321"/>
    </source>
</evidence>
<sequence>MPHCLSCFRCFCKPTSTTTDSNRVETAGILHVRQWGKMSAKFEDVYDTLYQIGEGKTGQVYAAKMKRPQYQSRAKTPIEEQQRERQERECDEEVAVKIVQKAYLSTTNRIEALQSELAILGHVKHPGILRLRHVFQDDDKFAIVTDMASGGEIMDAICKAGSQRVRECDIAHIVRQLLDVLAYLHRNGIAHRDVKVENIMCKTQKLQDGVLLVDFGLAHRGGIEMSGMNGTPHYMAPEMFRKHGRYDCAIDLWALGVVTYILLFGRFPFDAKFLSQIEDKIVQGVFAYPPDLESHVSPQAKKFIEYLLVLNPRERPPAEMALQHPWLQDDASSTTPFTNEHMTALAKFSEGKKVFVPPALKEYIPPKEQDVGVTSPVAAIRTGASIVCGAVASAYAATNGRITIVSQSCRGVSKSKYCNAGKMTPDMKTHADPSKLRVYFRFEQHVLVENLCLPKAMPIGSANPSPMLVTNTRMKTRSDCVVRANSQRKNMSTKRPGKTLPATIHLSVWGRSSGRSRELNCSIKSVDRSRIGFMSSKKQKSVTKSPHANARGPLHMGHASSSGLTNSGTRYAASSWNFLV</sequence>
<dbReference type="EMBL" id="CM047583">
    <property type="protein sequence ID" value="KAI9912826.1"/>
    <property type="molecule type" value="Genomic_DNA"/>
</dbReference>
<keyword evidence="2" id="KW-1185">Reference proteome</keyword>
<evidence type="ECO:0000313" key="1">
    <source>
        <dbReference type="EMBL" id="KAI9912826.1"/>
    </source>
</evidence>
<protein>
    <submittedName>
        <fullName evidence="1">Uncharacterized protein</fullName>
    </submittedName>
</protein>
<comment type="caution">
    <text evidence="1">The sequence shown here is derived from an EMBL/GenBank/DDBJ whole genome shotgun (WGS) entry which is preliminary data.</text>
</comment>
<name>A0ACC0W489_9STRA</name>
<reference evidence="1 2" key="1">
    <citation type="journal article" date="2022" name="bioRxiv">
        <title>The genome of the oomycete Peronosclerospora sorghi, a cosmopolitan pathogen of maize and sorghum, is inflated with dispersed pseudogenes.</title>
        <authorList>
            <person name="Fletcher K."/>
            <person name="Martin F."/>
            <person name="Isakeit T."/>
            <person name="Cavanaugh K."/>
            <person name="Magill C."/>
            <person name="Michelmore R."/>
        </authorList>
    </citation>
    <scope>NUCLEOTIDE SEQUENCE [LARGE SCALE GENOMIC DNA]</scope>
    <source>
        <strain evidence="1">P6</strain>
    </source>
</reference>
<accession>A0ACC0W489</accession>